<dbReference type="AlphaFoldDB" id="A0A3M0GGE7"/>
<evidence type="ECO:0000313" key="2">
    <source>
        <dbReference type="EMBL" id="RMB64005.1"/>
    </source>
</evidence>
<name>A0A3M0GGE7_9FLAO</name>
<comment type="caution">
    <text evidence="2">The sequence shown here is derived from an EMBL/GenBank/DDBJ whole genome shotgun (WGS) entry which is preliminary data.</text>
</comment>
<evidence type="ECO:0000313" key="3">
    <source>
        <dbReference type="Proteomes" id="UP000281985"/>
    </source>
</evidence>
<keyword evidence="3" id="KW-1185">Reference proteome</keyword>
<sequence>MIKIFMMVNMFLICSAVKAQTYIETETDEEQAVDASSSNGSPLSVNQIDLINLGFDLSPNPINQTLVGNKIFLTQIGEGNLLAVATQTNASEINLRQNGNENFANLQYRAKTAYTDIEQNGNRNTVFDLVNRPQLDVSLELQQNGDGLNFQRIGANNLTKSLKFNQGASTPTLIVRSVN</sequence>
<proteinExistence type="predicted"/>
<evidence type="ECO:0008006" key="4">
    <source>
        <dbReference type="Google" id="ProtNLM"/>
    </source>
</evidence>
<accession>A0A3M0GGE7</accession>
<gene>
    <name evidence="2" type="ORF">EAX61_01080</name>
</gene>
<feature type="chain" id="PRO_5018061298" description="Curlin associated repeat-containing protein" evidence="1">
    <location>
        <begin position="20"/>
        <end position="179"/>
    </location>
</feature>
<protein>
    <recommendedName>
        <fullName evidence="4">Curlin associated repeat-containing protein</fullName>
    </recommendedName>
</protein>
<evidence type="ECO:0000256" key="1">
    <source>
        <dbReference type="SAM" id="SignalP"/>
    </source>
</evidence>
<organism evidence="2 3">
    <name type="scientific">Dokdonia sinensis</name>
    <dbReference type="NCBI Taxonomy" id="2479847"/>
    <lineage>
        <taxon>Bacteria</taxon>
        <taxon>Pseudomonadati</taxon>
        <taxon>Bacteroidota</taxon>
        <taxon>Flavobacteriia</taxon>
        <taxon>Flavobacteriales</taxon>
        <taxon>Flavobacteriaceae</taxon>
        <taxon>Dokdonia</taxon>
    </lineage>
</organism>
<dbReference type="EMBL" id="REFV01000001">
    <property type="protein sequence ID" value="RMB64005.1"/>
    <property type="molecule type" value="Genomic_DNA"/>
</dbReference>
<reference evidence="2 3" key="1">
    <citation type="submission" date="2018-10" db="EMBL/GenBank/DDBJ databases">
        <title>Dokdonia luteus sp. nov., isolated from sea water.</title>
        <authorList>
            <person name="Zhou L.Y."/>
            <person name="Du Z.J."/>
        </authorList>
    </citation>
    <scope>NUCLEOTIDE SEQUENCE [LARGE SCALE GENOMIC DNA]</scope>
    <source>
        <strain evidence="2 3">SH27</strain>
    </source>
</reference>
<dbReference type="Proteomes" id="UP000281985">
    <property type="component" value="Unassembled WGS sequence"/>
</dbReference>
<feature type="signal peptide" evidence="1">
    <location>
        <begin position="1"/>
        <end position="19"/>
    </location>
</feature>
<keyword evidence="1" id="KW-0732">Signal</keyword>